<reference evidence="1 2" key="1">
    <citation type="submission" date="2015-04" db="EMBL/GenBank/DDBJ databases">
        <authorList>
            <person name="Schouten J.T."/>
            <person name="Crockett J.T."/>
            <person name="Hodson T.S."/>
            <person name="Hyde J.R."/>
            <person name="Smith T.A."/>
            <person name="Merrill B.D."/>
            <person name="Crook M.B."/>
            <person name="Griffitts J.S."/>
            <person name="Burnett S.H."/>
            <person name="Grose J.H."/>
            <person name="Breakwell D.P."/>
        </authorList>
    </citation>
    <scope>NUCLEOTIDE SEQUENCE [LARGE SCALE GENOMIC DNA]</scope>
</reference>
<accession>A0A0F6SIK0</accession>
<dbReference type="EMBL" id="KR052480">
    <property type="protein sequence ID" value="AKF12588.1"/>
    <property type="molecule type" value="Genomic_DNA"/>
</dbReference>
<gene>
    <name evidence="1" type="ORF">PHIM7_40</name>
</gene>
<sequence>MSDNLLQTIDFSFSIKRLAQTNYFVQRVSLPGIEIGEIEQPNRYGGTIFHHGTKLRHDEFSITFKIDENMENWLEIYSWIVGLAAPISAAQHAELKGSTHGLYSDATLVLMSSAKNPLHQFTFTNMFPKSISSIELDVTQTAMTYATATATFQFDHFTHKALKRV</sequence>
<keyword evidence="2" id="KW-1185">Reference proteome</keyword>
<organism evidence="1 2">
    <name type="scientific">Sinorhizobium phage phiM7</name>
    <dbReference type="NCBI Taxonomy" id="1647403"/>
    <lineage>
        <taxon>Viruses</taxon>
        <taxon>Duplodnaviria</taxon>
        <taxon>Heunggongvirae</taxon>
        <taxon>Uroviricota</taxon>
        <taxon>Caudoviricetes</taxon>
        <taxon>Emdodecavirus</taxon>
        <taxon>Emdodecavirus M7</taxon>
    </lineage>
</organism>
<protein>
    <submittedName>
        <fullName evidence="1">Head-proximal tip of tail tube completion + sheath stabilizer protein</fullName>
    </submittedName>
</protein>
<evidence type="ECO:0000313" key="1">
    <source>
        <dbReference type="EMBL" id="AKF12588.1"/>
    </source>
</evidence>
<name>A0A0F6SIK0_9CAUD</name>
<proteinExistence type="predicted"/>
<evidence type="ECO:0000313" key="2">
    <source>
        <dbReference type="Proteomes" id="UP000221947"/>
    </source>
</evidence>
<dbReference type="Proteomes" id="UP000221947">
    <property type="component" value="Segment"/>
</dbReference>